<dbReference type="GO" id="GO:0009276">
    <property type="term" value="C:Gram-negative-bacterium-type cell wall"/>
    <property type="evidence" value="ECO:0007669"/>
    <property type="project" value="InterPro"/>
</dbReference>
<keyword evidence="4" id="KW-0997">Cell inner membrane</keyword>
<evidence type="ECO:0000256" key="4">
    <source>
        <dbReference type="ARBA" id="ARBA00022519"/>
    </source>
</evidence>
<dbReference type="SUPFAM" id="SSF52540">
    <property type="entry name" value="P-loop containing nucleoside triphosphate hydrolases"/>
    <property type="match status" value="1"/>
</dbReference>
<evidence type="ECO:0000313" key="11">
    <source>
        <dbReference type="EMBL" id="OAT76741.1"/>
    </source>
</evidence>
<dbReference type="InterPro" id="IPR045865">
    <property type="entry name" value="ACT-like_dom_sf"/>
</dbReference>
<protein>
    <submittedName>
        <fullName evidence="11">D-methionine ABC transporter, ATP-binding protein</fullName>
    </submittedName>
</protein>
<dbReference type="PROSITE" id="PS00211">
    <property type="entry name" value="ABC_TRANSPORTER_1"/>
    <property type="match status" value="1"/>
</dbReference>
<keyword evidence="3" id="KW-1003">Cell membrane</keyword>
<dbReference type="FunFam" id="3.30.70.260:FF:000014">
    <property type="entry name" value="Methionine import ATP-binding protein MetN"/>
    <property type="match status" value="1"/>
</dbReference>
<dbReference type="CDD" id="cd03258">
    <property type="entry name" value="ABC_MetN_methionine_transporter"/>
    <property type="match status" value="1"/>
</dbReference>
<dbReference type="SMART" id="SM00382">
    <property type="entry name" value="AAA"/>
    <property type="match status" value="1"/>
</dbReference>
<evidence type="ECO:0000256" key="8">
    <source>
        <dbReference type="ARBA" id="ARBA00022970"/>
    </source>
</evidence>
<comment type="caution">
    <text evidence="11">The sequence shown here is derived from an EMBL/GenBank/DDBJ whole genome shotgun (WGS) entry which is preliminary data.</text>
</comment>
<keyword evidence="5" id="KW-0547">Nucleotide-binding</keyword>
<dbReference type="OrthoDB" id="9802264at2"/>
<dbReference type="Pfam" id="PF09383">
    <property type="entry name" value="NIL"/>
    <property type="match status" value="1"/>
</dbReference>
<dbReference type="AlphaFoldDB" id="A0A1B7L3G2"/>
<keyword evidence="2" id="KW-0813">Transport</keyword>
<sequence length="343" mass="37286">MIKLSNITKEFQQGNRTIQALKDVSLHVPAGQIYGVIGASGAGKSTLIRCVNLLERPTQGSVLVDGQDLTALSATQLTKARRQIGMIFQHFNLLSSRTVFGNIALPLELDGLSRDAINTRVTELLELVGLSEKKDVYPANLSGGQKQRVAIARALASNPKVLLCDEATSALDPATTRAILELLKDINRRLGLTILLITHEMDVVKRICDCVAVISNGVLIEQDTVSEVFSHPKTPLAQQFIQSTLHLDIPDDYVQRLSPTSNGDTVPLLRLEFTGQSVDAPLLSETARRFNVNNNIISAQMDYAGGVKFGIMLAEMHGESANTAAAIAYLQQHHVKIEVLGYV</sequence>
<evidence type="ECO:0000256" key="3">
    <source>
        <dbReference type="ARBA" id="ARBA00022475"/>
    </source>
</evidence>
<comment type="subcellular location">
    <subcellularLocation>
        <location evidence="1">Cell inner membrane</location>
        <topology evidence="1">Peripheral membrane protein</topology>
    </subcellularLocation>
</comment>
<reference evidence="12" key="1">
    <citation type="submission" date="2016-05" db="EMBL/GenBank/DDBJ databases">
        <authorList>
            <person name="Behera P."/>
            <person name="Vaishampayan P."/>
            <person name="Singh N."/>
            <person name="Raina V."/>
            <person name="Suar M."/>
            <person name="Pattnaik A."/>
            <person name="Rastogi G."/>
        </authorList>
    </citation>
    <scope>NUCLEOTIDE SEQUENCE [LARGE SCALE GENOMIC DNA]</scope>
    <source>
        <strain evidence="12">MP23</strain>
    </source>
</reference>
<dbReference type="PROSITE" id="PS50893">
    <property type="entry name" value="ABC_TRANSPORTER_2"/>
    <property type="match status" value="1"/>
</dbReference>
<evidence type="ECO:0000256" key="6">
    <source>
        <dbReference type="ARBA" id="ARBA00022840"/>
    </source>
</evidence>
<dbReference type="GO" id="GO:0016887">
    <property type="term" value="F:ATP hydrolysis activity"/>
    <property type="evidence" value="ECO:0007669"/>
    <property type="project" value="InterPro"/>
</dbReference>
<dbReference type="PANTHER" id="PTHR43166">
    <property type="entry name" value="AMINO ACID IMPORT ATP-BINDING PROTEIN"/>
    <property type="match status" value="1"/>
</dbReference>
<evidence type="ECO:0000256" key="2">
    <source>
        <dbReference type="ARBA" id="ARBA00022448"/>
    </source>
</evidence>
<dbReference type="InterPro" id="IPR012692">
    <property type="entry name" value="ABC_MetN_proteobac"/>
</dbReference>
<dbReference type="InterPro" id="IPR050086">
    <property type="entry name" value="MetN_ABC_transporter-like"/>
</dbReference>
<keyword evidence="6 11" id="KW-0067">ATP-binding</keyword>
<proteinExistence type="predicted"/>
<dbReference type="Pfam" id="PF00005">
    <property type="entry name" value="ABC_tran"/>
    <property type="match status" value="1"/>
</dbReference>
<dbReference type="FunFam" id="3.40.50.300:FF:000233">
    <property type="entry name" value="Methionine import ATP-binding protein MetN"/>
    <property type="match status" value="1"/>
</dbReference>
<dbReference type="RefSeq" id="WP_064598967.1">
    <property type="nucleotide sequence ID" value="NZ_CP134782.1"/>
</dbReference>
<keyword evidence="8" id="KW-0029">Amino-acid transport</keyword>
<dbReference type="GO" id="GO:0033232">
    <property type="term" value="F:ABC-type D-methionine transporter activity"/>
    <property type="evidence" value="ECO:0007669"/>
    <property type="project" value="InterPro"/>
</dbReference>
<gene>
    <name evidence="11" type="ORF">A9B99_10595</name>
</gene>
<keyword evidence="7" id="KW-1278">Translocase</keyword>
<dbReference type="InterPro" id="IPR018449">
    <property type="entry name" value="NIL_domain"/>
</dbReference>
<keyword evidence="9" id="KW-0472">Membrane</keyword>
<dbReference type="SMART" id="SM00930">
    <property type="entry name" value="NIL"/>
    <property type="match status" value="1"/>
</dbReference>
<dbReference type="InterPro" id="IPR017871">
    <property type="entry name" value="ABC_transporter-like_CS"/>
</dbReference>
<dbReference type="SUPFAM" id="SSF55021">
    <property type="entry name" value="ACT-like"/>
    <property type="match status" value="1"/>
</dbReference>
<dbReference type="GO" id="GO:0005524">
    <property type="term" value="F:ATP binding"/>
    <property type="evidence" value="ECO:0007669"/>
    <property type="project" value="UniProtKB-KW"/>
</dbReference>
<name>A0A1B7L3G2_9ENTR</name>
<evidence type="ECO:0000313" key="12">
    <source>
        <dbReference type="Proteomes" id="UP000078225"/>
    </source>
</evidence>
<dbReference type="Proteomes" id="UP000078225">
    <property type="component" value="Unassembled WGS sequence"/>
</dbReference>
<dbReference type="STRING" id="1691903.A9B99_10595"/>
<evidence type="ECO:0000256" key="9">
    <source>
        <dbReference type="ARBA" id="ARBA00023136"/>
    </source>
</evidence>
<dbReference type="InterPro" id="IPR027417">
    <property type="entry name" value="P-loop_NTPase"/>
</dbReference>
<evidence type="ECO:0000256" key="1">
    <source>
        <dbReference type="ARBA" id="ARBA00004417"/>
    </source>
</evidence>
<dbReference type="Gene3D" id="3.30.70.260">
    <property type="match status" value="1"/>
</dbReference>
<dbReference type="Gene3D" id="3.40.50.300">
    <property type="entry name" value="P-loop containing nucleotide triphosphate hydrolases"/>
    <property type="match status" value="1"/>
</dbReference>
<keyword evidence="12" id="KW-1185">Reference proteome</keyword>
<dbReference type="NCBIfam" id="TIGR02314">
    <property type="entry name" value="ABC_MetN"/>
    <property type="match status" value="1"/>
</dbReference>
<feature type="domain" description="ABC transporter" evidence="10">
    <location>
        <begin position="2"/>
        <end position="241"/>
    </location>
</feature>
<accession>A0A1B7L3G2</accession>
<dbReference type="InterPro" id="IPR041701">
    <property type="entry name" value="MetN_ABC"/>
</dbReference>
<dbReference type="InterPro" id="IPR003593">
    <property type="entry name" value="AAA+_ATPase"/>
</dbReference>
<dbReference type="PANTHER" id="PTHR43166:SF30">
    <property type="entry name" value="METHIONINE IMPORT ATP-BINDING PROTEIN METN"/>
    <property type="match status" value="1"/>
</dbReference>
<dbReference type="GO" id="GO:0005886">
    <property type="term" value="C:plasma membrane"/>
    <property type="evidence" value="ECO:0007669"/>
    <property type="project" value="UniProtKB-SubCell"/>
</dbReference>
<evidence type="ECO:0000256" key="7">
    <source>
        <dbReference type="ARBA" id="ARBA00022967"/>
    </source>
</evidence>
<dbReference type="InterPro" id="IPR003439">
    <property type="entry name" value="ABC_transporter-like_ATP-bd"/>
</dbReference>
<evidence type="ECO:0000259" key="10">
    <source>
        <dbReference type="PROSITE" id="PS50893"/>
    </source>
</evidence>
<dbReference type="EMBL" id="LYRP01000022">
    <property type="protein sequence ID" value="OAT76741.1"/>
    <property type="molecule type" value="Genomic_DNA"/>
</dbReference>
<evidence type="ECO:0000256" key="5">
    <source>
        <dbReference type="ARBA" id="ARBA00022741"/>
    </source>
</evidence>
<organism evidence="11 12">
    <name type="scientific">Mangrovibacter phragmitis</name>
    <dbReference type="NCBI Taxonomy" id="1691903"/>
    <lineage>
        <taxon>Bacteria</taxon>
        <taxon>Pseudomonadati</taxon>
        <taxon>Pseudomonadota</taxon>
        <taxon>Gammaproteobacteria</taxon>
        <taxon>Enterobacterales</taxon>
        <taxon>Enterobacteriaceae</taxon>
        <taxon>Mangrovibacter</taxon>
    </lineage>
</organism>